<dbReference type="Proteomes" id="UP001589575">
    <property type="component" value="Unassembled WGS sequence"/>
</dbReference>
<organism evidence="2 3">
    <name type="scientific">Citricoccus parietis</name>
    <dbReference type="NCBI Taxonomy" id="592307"/>
    <lineage>
        <taxon>Bacteria</taxon>
        <taxon>Bacillati</taxon>
        <taxon>Actinomycetota</taxon>
        <taxon>Actinomycetes</taxon>
        <taxon>Micrococcales</taxon>
        <taxon>Micrococcaceae</taxon>
        <taxon>Citricoccus</taxon>
    </lineage>
</organism>
<keyword evidence="3" id="KW-1185">Reference proteome</keyword>
<evidence type="ECO:0000313" key="3">
    <source>
        <dbReference type="Proteomes" id="UP001589575"/>
    </source>
</evidence>
<reference evidence="2 3" key="1">
    <citation type="submission" date="2024-09" db="EMBL/GenBank/DDBJ databases">
        <authorList>
            <person name="Sun Q."/>
            <person name="Mori K."/>
        </authorList>
    </citation>
    <scope>NUCLEOTIDE SEQUENCE [LARGE SCALE GENOMIC DNA]</scope>
    <source>
        <strain evidence="2 3">CCM 7609</strain>
    </source>
</reference>
<protein>
    <submittedName>
        <fullName evidence="2">Uncharacterized protein</fullName>
    </submittedName>
</protein>
<accession>A0ABV5FZ02</accession>
<comment type="caution">
    <text evidence="2">The sequence shown here is derived from an EMBL/GenBank/DDBJ whole genome shotgun (WGS) entry which is preliminary data.</text>
</comment>
<proteinExistence type="predicted"/>
<dbReference type="EMBL" id="JBHMFI010000001">
    <property type="protein sequence ID" value="MFB9071906.1"/>
    <property type="molecule type" value="Genomic_DNA"/>
</dbReference>
<gene>
    <name evidence="2" type="ORF">ACFFX0_12115</name>
</gene>
<sequence length="53" mass="5825">MLPARRVRPARSAGSGRSRIGDRSRGLVGADVERSWQLGYSSGDWASVGFYRL</sequence>
<evidence type="ECO:0000313" key="2">
    <source>
        <dbReference type="EMBL" id="MFB9071906.1"/>
    </source>
</evidence>
<evidence type="ECO:0000256" key="1">
    <source>
        <dbReference type="SAM" id="MobiDB-lite"/>
    </source>
</evidence>
<name>A0ABV5FZ02_9MICC</name>
<feature type="region of interest" description="Disordered" evidence="1">
    <location>
        <begin position="1"/>
        <end position="25"/>
    </location>
</feature>